<gene>
    <name evidence="1" type="ORF">SAMN05444164_3519</name>
</gene>
<dbReference type="RefSeq" id="WP_143046695.1">
    <property type="nucleotide sequence ID" value="NZ_FNTH01000001.1"/>
</dbReference>
<dbReference type="AlphaFoldDB" id="A0A1H4XHI4"/>
<evidence type="ECO:0000313" key="2">
    <source>
        <dbReference type="Proteomes" id="UP000198992"/>
    </source>
</evidence>
<reference evidence="1 2" key="1">
    <citation type="submission" date="2016-10" db="EMBL/GenBank/DDBJ databases">
        <authorList>
            <person name="de Groot N.N."/>
        </authorList>
    </citation>
    <scope>NUCLEOTIDE SEQUENCE [LARGE SCALE GENOMIC DNA]</scope>
    <source>
        <strain evidence="1 2">MT12</strain>
    </source>
</reference>
<accession>A0A1H4XHI4</accession>
<dbReference type="Proteomes" id="UP000198992">
    <property type="component" value="Unassembled WGS sequence"/>
</dbReference>
<evidence type="ECO:0000313" key="1">
    <source>
        <dbReference type="EMBL" id="SED04610.1"/>
    </source>
</evidence>
<name>A0A1H4XHI4_9BRAD</name>
<sequence length="385" mass="43320">MERRIRLQLHNFPKTPNSLRRDPAIDNPVDEISVNLADLYFHYYRDQHGKNPPRPDPALFEHLQYLTPTSEFRILGDGLGVSTLSRRTLSSQLGQAFCRQFLHDHLNITYFAHIDQVIDRALRPGFGDMLIRRGDDGDLPDYFCAEAVNKVILAEAKGRHASISFGSKAFKNWRDQFGRLIVERPKGTPLSVKGYIIATRFATESMPYTKSALYAEDPRTPGEISLDEDRSLPLGRAVIALHYSELAQKLNQPILAEALGIGFPIPNEILIQTVIWELAIGPLAGKRFVGGYYSSDGSLRVYNDANGRLRLVEPDPSRLDVRHATFLGVEEQIFEQVVAFARGAERPAIDQFDQAQFFYSAISMLRDGSVIGPIEFFAPITARAF</sequence>
<protein>
    <submittedName>
        <fullName evidence="1">Uncharacterized protein</fullName>
    </submittedName>
</protein>
<organism evidence="1 2">
    <name type="scientific">Bradyrhizobium erythrophlei</name>
    <dbReference type="NCBI Taxonomy" id="1437360"/>
    <lineage>
        <taxon>Bacteria</taxon>
        <taxon>Pseudomonadati</taxon>
        <taxon>Pseudomonadota</taxon>
        <taxon>Alphaproteobacteria</taxon>
        <taxon>Hyphomicrobiales</taxon>
        <taxon>Nitrobacteraceae</taxon>
        <taxon>Bradyrhizobium</taxon>
    </lineage>
</organism>
<proteinExistence type="predicted"/>
<dbReference type="EMBL" id="FNTH01000001">
    <property type="protein sequence ID" value="SED04610.1"/>
    <property type="molecule type" value="Genomic_DNA"/>
</dbReference>
<dbReference type="OrthoDB" id="1551243at2"/>